<proteinExistence type="predicted"/>
<evidence type="ECO:0000313" key="2">
    <source>
        <dbReference type="Proteomes" id="UP001221838"/>
    </source>
</evidence>
<gene>
    <name evidence="1" type="ORF">POL68_36550</name>
</gene>
<dbReference type="RefSeq" id="WP_272144536.1">
    <property type="nucleotide sequence ID" value="NZ_JAQNDM010000002.1"/>
</dbReference>
<evidence type="ECO:0000313" key="1">
    <source>
        <dbReference type="EMBL" id="MDC0714033.1"/>
    </source>
</evidence>
<reference evidence="1 2" key="1">
    <citation type="submission" date="2022-11" db="EMBL/GenBank/DDBJ databases">
        <title>Minimal conservation of predation-associated metabolite biosynthetic gene clusters underscores biosynthetic potential of Myxococcota including descriptions for ten novel species: Archangium lansinium sp. nov., Myxococcus landrumus sp. nov., Nannocystis bai.</title>
        <authorList>
            <person name="Ahearne A."/>
            <person name="Stevens C."/>
            <person name="Dowd S."/>
        </authorList>
    </citation>
    <scope>NUCLEOTIDE SEQUENCE [LARGE SCALE GENOMIC DNA]</scope>
    <source>
        <strain evidence="1 2">NCWAL01</strain>
    </source>
</reference>
<accession>A0ABT5DMR7</accession>
<name>A0ABT5DMR7_9BACT</name>
<dbReference type="Proteomes" id="UP001221838">
    <property type="component" value="Unassembled WGS sequence"/>
</dbReference>
<organism evidence="1 2">
    <name type="scientific">Stigmatella ashevillensis</name>
    <dbReference type="NCBI Taxonomy" id="2995309"/>
    <lineage>
        <taxon>Bacteria</taxon>
        <taxon>Pseudomonadati</taxon>
        <taxon>Myxococcota</taxon>
        <taxon>Myxococcia</taxon>
        <taxon>Myxococcales</taxon>
        <taxon>Cystobacterineae</taxon>
        <taxon>Archangiaceae</taxon>
        <taxon>Stigmatella</taxon>
    </lineage>
</organism>
<keyword evidence="2" id="KW-1185">Reference proteome</keyword>
<dbReference type="EMBL" id="JAQNDM010000002">
    <property type="protein sequence ID" value="MDC0714033.1"/>
    <property type="molecule type" value="Genomic_DNA"/>
</dbReference>
<comment type="caution">
    <text evidence="1">The sequence shown here is derived from an EMBL/GenBank/DDBJ whole genome shotgun (WGS) entry which is preliminary data.</text>
</comment>
<sequence length="303" mass="33297">MSTERVDKAWQTKGLQGYSTEAILGTLGHYGAPVTEADFRTLSETVWPADIAQQWGAKWKGTGPFKIFPFGAAEELWRRWVPDRLAPRDLSESLVEVMRSAVTLLGGTPDAPLGAAFERMNAVRQKVPLDDKGQPKLPFIERALGVFNEKVAETFDSLAESLTKAGHVQHGEAFAEMEEFLLPERRGIASAIVRASKGEREPAIAALEQIIQDTSRTPLSRLLSVDGLIHLGAYPQAASHARPVMLQAEKDGDIHLAIDLCSRLEHIFKATGDRAAQLEVVRDMDRLGALHDQVHPGHGHRHG</sequence>
<protein>
    <submittedName>
        <fullName evidence="1">Uncharacterized protein</fullName>
    </submittedName>
</protein>